<evidence type="ECO:0000256" key="10">
    <source>
        <dbReference type="SAM" id="SignalP"/>
    </source>
</evidence>
<dbReference type="AlphaFoldDB" id="A0A1J7JMQ1"/>
<evidence type="ECO:0000256" key="9">
    <source>
        <dbReference type="PROSITE-ProRule" id="PRU01356"/>
    </source>
</evidence>
<dbReference type="EMBL" id="KV875096">
    <property type="protein sequence ID" value="OIW31152.1"/>
    <property type="molecule type" value="Genomic_DNA"/>
</dbReference>
<evidence type="ECO:0000259" key="11">
    <source>
        <dbReference type="PROSITE" id="PS52012"/>
    </source>
</evidence>
<accession>A0A1J7JMQ1</accession>
<keyword evidence="5" id="KW-0336">GPI-anchor</keyword>
<dbReference type="Proteomes" id="UP000182658">
    <property type="component" value="Unassembled WGS sequence"/>
</dbReference>
<keyword evidence="5" id="KW-0472">Membrane</keyword>
<organism evidence="12 13">
    <name type="scientific">Coniochaeta ligniaria NRRL 30616</name>
    <dbReference type="NCBI Taxonomy" id="1408157"/>
    <lineage>
        <taxon>Eukaryota</taxon>
        <taxon>Fungi</taxon>
        <taxon>Dikarya</taxon>
        <taxon>Ascomycota</taxon>
        <taxon>Pezizomycotina</taxon>
        <taxon>Sordariomycetes</taxon>
        <taxon>Sordariomycetidae</taxon>
        <taxon>Coniochaetales</taxon>
        <taxon>Coniochaetaceae</taxon>
        <taxon>Coniochaeta</taxon>
    </lineage>
</organism>
<name>A0A1J7JMQ1_9PEZI</name>
<feature type="domain" description="CFEM" evidence="11">
    <location>
        <begin position="1"/>
        <end position="111"/>
    </location>
</feature>
<proteinExistence type="inferred from homology"/>
<protein>
    <recommendedName>
        <fullName evidence="11">CFEM domain-containing protein</fullName>
    </recommendedName>
</protein>
<keyword evidence="8" id="KW-0449">Lipoprotein</keyword>
<evidence type="ECO:0000256" key="5">
    <source>
        <dbReference type="ARBA" id="ARBA00022622"/>
    </source>
</evidence>
<evidence type="ECO:0000256" key="4">
    <source>
        <dbReference type="ARBA" id="ARBA00022525"/>
    </source>
</evidence>
<dbReference type="STRING" id="1408157.A0A1J7JMQ1"/>
<feature type="signal peptide" evidence="10">
    <location>
        <begin position="1"/>
        <end position="17"/>
    </location>
</feature>
<keyword evidence="7 9" id="KW-1015">Disulfide bond</keyword>
<comment type="subcellular location">
    <subcellularLocation>
        <location evidence="1">Membrane</location>
        <topology evidence="1">Lipid-anchor</topology>
        <topology evidence="1">GPI-anchor</topology>
    </subcellularLocation>
    <subcellularLocation>
        <location evidence="2">Secreted</location>
    </subcellularLocation>
</comment>
<reference evidence="12 13" key="1">
    <citation type="submission" date="2016-10" db="EMBL/GenBank/DDBJ databases">
        <title>Draft genome sequence of Coniochaeta ligniaria NRRL30616, a lignocellulolytic fungus for bioabatement of inhibitors in plant biomass hydrolysates.</title>
        <authorList>
            <consortium name="DOE Joint Genome Institute"/>
            <person name="Jimenez D.J."/>
            <person name="Hector R.E."/>
            <person name="Riley R."/>
            <person name="Sun H."/>
            <person name="Grigoriev I.V."/>
            <person name="Van Elsas J.D."/>
            <person name="Nichols N.N."/>
        </authorList>
    </citation>
    <scope>NUCLEOTIDE SEQUENCE [LARGE SCALE GENOMIC DNA]</scope>
    <source>
        <strain evidence="12 13">NRRL 30616</strain>
    </source>
</reference>
<evidence type="ECO:0000313" key="12">
    <source>
        <dbReference type="EMBL" id="OIW31152.1"/>
    </source>
</evidence>
<evidence type="ECO:0000256" key="8">
    <source>
        <dbReference type="ARBA" id="ARBA00023288"/>
    </source>
</evidence>
<keyword evidence="4" id="KW-0964">Secreted</keyword>
<gene>
    <name evidence="12" type="ORF">CONLIGDRAFT_679882</name>
</gene>
<dbReference type="GO" id="GO:0098552">
    <property type="term" value="C:side of membrane"/>
    <property type="evidence" value="ECO:0007669"/>
    <property type="project" value="UniProtKB-KW"/>
</dbReference>
<feature type="chain" id="PRO_5013153986" description="CFEM domain-containing protein" evidence="10">
    <location>
        <begin position="18"/>
        <end position="266"/>
    </location>
</feature>
<evidence type="ECO:0000256" key="1">
    <source>
        <dbReference type="ARBA" id="ARBA00004589"/>
    </source>
</evidence>
<keyword evidence="5" id="KW-0325">Glycoprotein</keyword>
<sequence length="266" mass="25410">MRSSTLALLGSAALSQATWWDGAPNCAHTCLSSAWSSASATAWPSPGTYCTATQGPAVASCLSSACAATPTAYSSYSSLSSSLCSQWSSCSSAGSTGVYTLSAPPFTGTGGPHGGPPGAGHFGPPGDWSGTQTWTGGVYTVTGCEWAGSPWAGGPGGWGGGGGGGYGDGPWGQWGNAWSWTTRTLPTVTATVTVDGGAASVITAPATIAVAVSGDVSSTTTLGTFGAAVTGNAGGSEAAGGLGGGNAAVKVVAVALGAVGVVVAML</sequence>
<evidence type="ECO:0000256" key="3">
    <source>
        <dbReference type="ARBA" id="ARBA00010031"/>
    </source>
</evidence>
<feature type="disulfide bond" evidence="9">
    <location>
        <begin position="26"/>
        <end position="66"/>
    </location>
</feature>
<feature type="disulfide bond" evidence="9">
    <location>
        <begin position="30"/>
        <end position="61"/>
    </location>
</feature>
<keyword evidence="13" id="KW-1185">Reference proteome</keyword>
<keyword evidence="6 10" id="KW-0732">Signal</keyword>
<dbReference type="InParanoid" id="A0A1J7JMQ1"/>
<evidence type="ECO:0000256" key="2">
    <source>
        <dbReference type="ARBA" id="ARBA00004613"/>
    </source>
</evidence>
<dbReference type="InterPro" id="IPR008427">
    <property type="entry name" value="Extracellular_membr_CFEM_dom"/>
</dbReference>
<comment type="similarity">
    <text evidence="3">Belongs to the RBT5 family.</text>
</comment>
<evidence type="ECO:0000313" key="13">
    <source>
        <dbReference type="Proteomes" id="UP000182658"/>
    </source>
</evidence>
<dbReference type="GO" id="GO:0005576">
    <property type="term" value="C:extracellular region"/>
    <property type="evidence" value="ECO:0007669"/>
    <property type="project" value="UniProtKB-SubCell"/>
</dbReference>
<evidence type="ECO:0000256" key="6">
    <source>
        <dbReference type="ARBA" id="ARBA00022729"/>
    </source>
</evidence>
<evidence type="ECO:0000256" key="7">
    <source>
        <dbReference type="ARBA" id="ARBA00023157"/>
    </source>
</evidence>
<comment type="caution">
    <text evidence="9">Lacks conserved residue(s) required for the propagation of feature annotation.</text>
</comment>
<dbReference type="PROSITE" id="PS52012">
    <property type="entry name" value="CFEM"/>
    <property type="match status" value="1"/>
</dbReference>